<accession>A0A2V1GW51</accession>
<dbReference type="Pfam" id="PF07238">
    <property type="entry name" value="PilZ"/>
    <property type="match status" value="1"/>
</dbReference>
<dbReference type="GO" id="GO:0035438">
    <property type="term" value="F:cyclic-di-GMP binding"/>
    <property type="evidence" value="ECO:0007669"/>
    <property type="project" value="InterPro"/>
</dbReference>
<dbReference type="Gene3D" id="2.40.10.220">
    <property type="entry name" value="predicted glycosyltransferase like domains"/>
    <property type="match status" value="1"/>
</dbReference>
<evidence type="ECO:0000313" key="4">
    <source>
        <dbReference type="Proteomes" id="UP000244906"/>
    </source>
</evidence>
<dbReference type="AlphaFoldDB" id="A0A2V1GW51"/>
<name>A0A2V1GW51_9GAMM</name>
<sequence>MPSSSALLAKLSSKQCPIISQPTSERVKMQERREFYRIRDQIYLDCQSISAEQQSSTEAKTLDHLLDGLSDLDNELLPLLRRMEQRDPELGNCLRTLNCKMMLLAHHSLLKSEQPLEDLSQISVNLSAGGLAFISDKPFTNRSFVRLKMFLPASAILIDCRAKVVDCSKMDIERQWRVSLRYEKMEERDREQLARHVALKQSSRFRKKTLSRPSSSSIKKTTRTFARNL</sequence>
<feature type="region of interest" description="Disordered" evidence="1">
    <location>
        <begin position="209"/>
        <end position="229"/>
    </location>
</feature>
<evidence type="ECO:0000259" key="2">
    <source>
        <dbReference type="Pfam" id="PF07238"/>
    </source>
</evidence>
<gene>
    <name evidence="3" type="ORF">DC094_11580</name>
</gene>
<evidence type="ECO:0000313" key="3">
    <source>
        <dbReference type="EMBL" id="PVZ68887.1"/>
    </source>
</evidence>
<dbReference type="InterPro" id="IPR009875">
    <property type="entry name" value="PilZ_domain"/>
</dbReference>
<dbReference type="RefSeq" id="WP_116687272.1">
    <property type="nucleotide sequence ID" value="NZ_CAWNYD010000004.1"/>
</dbReference>
<dbReference type="OrthoDB" id="9780702at2"/>
<feature type="domain" description="PilZ" evidence="2">
    <location>
        <begin position="119"/>
        <end position="198"/>
    </location>
</feature>
<protein>
    <recommendedName>
        <fullName evidence="2">PilZ domain-containing protein</fullName>
    </recommendedName>
</protein>
<proteinExistence type="predicted"/>
<organism evidence="3 4">
    <name type="scientific">Pelagibaculum spongiae</name>
    <dbReference type="NCBI Taxonomy" id="2080658"/>
    <lineage>
        <taxon>Bacteria</taxon>
        <taxon>Pseudomonadati</taxon>
        <taxon>Pseudomonadota</taxon>
        <taxon>Gammaproteobacteria</taxon>
        <taxon>Oceanospirillales</taxon>
        <taxon>Pelagibaculum</taxon>
    </lineage>
</organism>
<reference evidence="3 4" key="1">
    <citation type="submission" date="2018-04" db="EMBL/GenBank/DDBJ databases">
        <title>Thalassorhabdus spongiae gen. nov., sp. nov., isolated from a marine sponge in South-West Iceland.</title>
        <authorList>
            <person name="Knobloch S."/>
            <person name="Daussin A."/>
            <person name="Johannsson R."/>
            <person name="Marteinsson V.T."/>
        </authorList>
    </citation>
    <scope>NUCLEOTIDE SEQUENCE [LARGE SCALE GENOMIC DNA]</scope>
    <source>
        <strain evidence="3 4">Hp12</strain>
    </source>
</reference>
<feature type="compositionally biased region" description="Polar residues" evidence="1">
    <location>
        <begin position="211"/>
        <end position="229"/>
    </location>
</feature>
<dbReference type="Proteomes" id="UP000244906">
    <property type="component" value="Unassembled WGS sequence"/>
</dbReference>
<comment type="caution">
    <text evidence="3">The sequence shown here is derived from an EMBL/GenBank/DDBJ whole genome shotgun (WGS) entry which is preliminary data.</text>
</comment>
<keyword evidence="4" id="KW-1185">Reference proteome</keyword>
<evidence type="ECO:0000256" key="1">
    <source>
        <dbReference type="SAM" id="MobiDB-lite"/>
    </source>
</evidence>
<dbReference type="EMBL" id="QDDL01000004">
    <property type="protein sequence ID" value="PVZ68887.1"/>
    <property type="molecule type" value="Genomic_DNA"/>
</dbReference>